<evidence type="ECO:0000313" key="2">
    <source>
        <dbReference type="Proteomes" id="UP001141327"/>
    </source>
</evidence>
<comment type="caution">
    <text evidence="1">The sequence shown here is derived from an EMBL/GenBank/DDBJ whole genome shotgun (WGS) entry which is preliminary data.</text>
</comment>
<dbReference type="Proteomes" id="UP001141327">
    <property type="component" value="Unassembled WGS sequence"/>
</dbReference>
<organism evidence="1 2">
    <name type="scientific">Paratrimastix pyriformis</name>
    <dbReference type="NCBI Taxonomy" id="342808"/>
    <lineage>
        <taxon>Eukaryota</taxon>
        <taxon>Metamonada</taxon>
        <taxon>Preaxostyla</taxon>
        <taxon>Paratrimastigidae</taxon>
        <taxon>Paratrimastix</taxon>
    </lineage>
</organism>
<sequence length="170" mass="19112">MSNNNSNKTYKVDVMRFLDAADIRYQMRGDTFILPYNVDGDEWITAIKVNNAQDTICIYSMYPQNAPADRLSAVCEFITRANYDLQIGNWELDIRDGECRFKTSVDVEGSEDVPALMKQLLRRNLATFRRYVPGIRRVINGGNAKDCCDECERGGGATAAALIQLLAALQ</sequence>
<reference evidence="1" key="1">
    <citation type="journal article" date="2022" name="bioRxiv">
        <title>Genomics of Preaxostyla Flagellates Illuminates Evolutionary Transitions and the Path Towards Mitochondrial Loss.</title>
        <authorList>
            <person name="Novak L.V.F."/>
            <person name="Treitli S.C."/>
            <person name="Pyrih J."/>
            <person name="Halakuc P."/>
            <person name="Pipaliya S.V."/>
            <person name="Vacek V."/>
            <person name="Brzon O."/>
            <person name="Soukal P."/>
            <person name="Eme L."/>
            <person name="Dacks J.B."/>
            <person name="Karnkowska A."/>
            <person name="Elias M."/>
            <person name="Hampl V."/>
        </authorList>
    </citation>
    <scope>NUCLEOTIDE SEQUENCE</scope>
    <source>
        <strain evidence="1">RCP-MX</strain>
    </source>
</reference>
<dbReference type="Pfam" id="PF10722">
    <property type="entry name" value="YbjN"/>
    <property type="match status" value="1"/>
</dbReference>
<proteinExistence type="predicted"/>
<accession>A0ABQ8UUJ3</accession>
<dbReference type="EMBL" id="JAPMOS010000007">
    <property type="protein sequence ID" value="KAJ4461417.1"/>
    <property type="molecule type" value="Genomic_DNA"/>
</dbReference>
<name>A0ABQ8UUJ3_9EUKA</name>
<evidence type="ECO:0000313" key="1">
    <source>
        <dbReference type="EMBL" id="KAJ4461417.1"/>
    </source>
</evidence>
<gene>
    <name evidence="1" type="ORF">PAPYR_1983</name>
</gene>
<protein>
    <recommendedName>
        <fullName evidence="3">YbjN domain-containing protein</fullName>
    </recommendedName>
</protein>
<dbReference type="InterPro" id="IPR019660">
    <property type="entry name" value="Put_sensory_transdc_reg_YbjN"/>
</dbReference>
<evidence type="ECO:0008006" key="3">
    <source>
        <dbReference type="Google" id="ProtNLM"/>
    </source>
</evidence>
<keyword evidence="2" id="KW-1185">Reference proteome</keyword>